<evidence type="ECO:0000313" key="3">
    <source>
        <dbReference type="Proteomes" id="UP000807716"/>
    </source>
</evidence>
<name>A0A9P6PQM6_9FUNG</name>
<sequence length="227" mass="24016">MGTTSTSRARPKTAGSTRPSKAPRAITKRVGSRLTGGSSQTAINASTAGGGGSGKSTSAIATRGSSRRDPSNDSHRVNAEASTSASARAKSTTTKTTSTQRTQEMRRSRQRSSSEDHGLSGTSEDDQSGTADDDDDDDDDSMGDLSEDELTVGTNGLQPTLRVVSKATVQKKWKPLTVKTRTHVQSLVAGLFPEVIARVRGDNKKIAMQMQLNRLLQKINDRLGGLA</sequence>
<feature type="non-terminal residue" evidence="2">
    <location>
        <position position="227"/>
    </location>
</feature>
<dbReference type="AlphaFoldDB" id="A0A9P6PQM6"/>
<proteinExistence type="predicted"/>
<keyword evidence="3" id="KW-1185">Reference proteome</keyword>
<comment type="caution">
    <text evidence="2">The sequence shown here is derived from an EMBL/GenBank/DDBJ whole genome shotgun (WGS) entry which is preliminary data.</text>
</comment>
<reference evidence="2" key="1">
    <citation type="journal article" date="2020" name="Fungal Divers.">
        <title>Resolving the Mortierellaceae phylogeny through synthesis of multi-gene phylogenetics and phylogenomics.</title>
        <authorList>
            <person name="Vandepol N."/>
            <person name="Liber J."/>
            <person name="Desiro A."/>
            <person name="Na H."/>
            <person name="Kennedy M."/>
            <person name="Barry K."/>
            <person name="Grigoriev I.V."/>
            <person name="Miller A.N."/>
            <person name="O'Donnell K."/>
            <person name="Stajich J.E."/>
            <person name="Bonito G."/>
        </authorList>
    </citation>
    <scope>NUCLEOTIDE SEQUENCE</scope>
    <source>
        <strain evidence="2">BC1065</strain>
    </source>
</reference>
<feature type="compositionally biased region" description="Acidic residues" evidence="1">
    <location>
        <begin position="123"/>
        <end position="150"/>
    </location>
</feature>
<feature type="region of interest" description="Disordered" evidence="1">
    <location>
        <begin position="1"/>
        <end position="157"/>
    </location>
</feature>
<accession>A0A9P6PQM6</accession>
<organism evidence="2 3">
    <name type="scientific">Actinomortierella ambigua</name>
    <dbReference type="NCBI Taxonomy" id="1343610"/>
    <lineage>
        <taxon>Eukaryota</taxon>
        <taxon>Fungi</taxon>
        <taxon>Fungi incertae sedis</taxon>
        <taxon>Mucoromycota</taxon>
        <taxon>Mortierellomycotina</taxon>
        <taxon>Mortierellomycetes</taxon>
        <taxon>Mortierellales</taxon>
        <taxon>Mortierellaceae</taxon>
        <taxon>Actinomortierella</taxon>
    </lineage>
</organism>
<evidence type="ECO:0000313" key="2">
    <source>
        <dbReference type="EMBL" id="KAG0250674.1"/>
    </source>
</evidence>
<feature type="compositionally biased region" description="Basic and acidic residues" evidence="1">
    <location>
        <begin position="66"/>
        <end position="78"/>
    </location>
</feature>
<feature type="compositionally biased region" description="Low complexity" evidence="1">
    <location>
        <begin position="79"/>
        <end position="102"/>
    </location>
</feature>
<dbReference type="Proteomes" id="UP000807716">
    <property type="component" value="Unassembled WGS sequence"/>
</dbReference>
<protein>
    <submittedName>
        <fullName evidence="2">Uncharacterized protein</fullName>
    </submittedName>
</protein>
<gene>
    <name evidence="2" type="ORF">DFQ27_009269</name>
</gene>
<dbReference type="EMBL" id="JAAAJB010000832">
    <property type="protein sequence ID" value="KAG0250674.1"/>
    <property type="molecule type" value="Genomic_DNA"/>
</dbReference>
<feature type="compositionally biased region" description="Basic and acidic residues" evidence="1">
    <location>
        <begin position="103"/>
        <end position="118"/>
    </location>
</feature>
<evidence type="ECO:0000256" key="1">
    <source>
        <dbReference type="SAM" id="MobiDB-lite"/>
    </source>
</evidence>
<dbReference type="OrthoDB" id="2420947at2759"/>
<feature type="compositionally biased region" description="Polar residues" evidence="1">
    <location>
        <begin position="1"/>
        <end position="19"/>
    </location>
</feature>